<dbReference type="EMBL" id="LGLV01000022">
    <property type="protein sequence ID" value="OBZ92191.1"/>
    <property type="molecule type" value="Genomic_DNA"/>
</dbReference>
<evidence type="ECO:0000313" key="3">
    <source>
        <dbReference type="EMBL" id="OBZ92191.1"/>
    </source>
</evidence>
<dbReference type="GO" id="GO:0022857">
    <property type="term" value="F:transmembrane transporter activity"/>
    <property type="evidence" value="ECO:0007669"/>
    <property type="project" value="InterPro"/>
</dbReference>
<dbReference type="Gene3D" id="3.40.190.10">
    <property type="entry name" value="Periplasmic binding protein-like II"/>
    <property type="match status" value="1"/>
</dbReference>
<feature type="signal peptide" evidence="1">
    <location>
        <begin position="1"/>
        <end position="24"/>
    </location>
</feature>
<proteinExistence type="predicted"/>
<dbReference type="CDD" id="cd13606">
    <property type="entry name" value="PBP2_ProX_like"/>
    <property type="match status" value="1"/>
</dbReference>
<reference evidence="3 4" key="1">
    <citation type="journal article" date="2016" name="Syst. Appl. Microbiol.">
        <title>Pararhizobium polonicum sp. nov. isolated from tumors on stone fruit rootstocks.</title>
        <authorList>
            <person name="Pulawska J."/>
            <person name="Kuzmanovic N."/>
            <person name="Willems A."/>
            <person name="Pothier J.F."/>
        </authorList>
    </citation>
    <scope>NUCLEOTIDE SEQUENCE [LARGE SCALE GENOMIC DNA]</scope>
    <source>
        <strain evidence="3 4">F5.1</strain>
    </source>
</reference>
<accession>A0A1C7NT74</accession>
<keyword evidence="1" id="KW-0732">Signal</keyword>
<protein>
    <submittedName>
        <fullName evidence="3">Glycine/betaine ABC transporter substrate-binding protein</fullName>
    </submittedName>
</protein>
<feature type="domain" description="ABC-type glycine betaine transport system substrate-binding" evidence="2">
    <location>
        <begin position="40"/>
        <end position="298"/>
    </location>
</feature>
<comment type="caution">
    <text evidence="3">The sequence shown here is derived from an EMBL/GenBank/DDBJ whole genome shotgun (WGS) entry which is preliminary data.</text>
</comment>
<dbReference type="Pfam" id="PF04069">
    <property type="entry name" value="OpuAC"/>
    <property type="match status" value="1"/>
</dbReference>
<name>A0A1C7NT74_9HYPH</name>
<dbReference type="Gene3D" id="3.40.190.120">
    <property type="entry name" value="Osmoprotection protein (prox), domain 2"/>
    <property type="match status" value="1"/>
</dbReference>
<sequence length="303" mass="32087">MRLRTLMAALTATLLALAASSAFAQNDPLAGDAATTERSTIIVGSADFPESQILATIYAKALAAKGVKVEIHPNIGSREVYFPALKDGSIDLIPEYGGAVLRYLDKNSTQNSTDDVLAALKTALPRGVQILSASSAQDTNTVTVTQANAEKYGLKSIGDLKAHAKDWVLGGPPEWKVRPDGVPGFEKNYGVKFKSYKTLDVCGPLVLSALINGQIQVGCGFSTDPALKSHKLVTLADPLNQFPSQNILPLISSAKVTKDITAALDAVSAALTTDDLIDMNARINAHDSYDAIAGDWLKAHKLN</sequence>
<evidence type="ECO:0000259" key="2">
    <source>
        <dbReference type="Pfam" id="PF04069"/>
    </source>
</evidence>
<feature type="chain" id="PRO_5008889875" evidence="1">
    <location>
        <begin position="25"/>
        <end position="303"/>
    </location>
</feature>
<dbReference type="SUPFAM" id="SSF53850">
    <property type="entry name" value="Periplasmic binding protein-like II"/>
    <property type="match status" value="1"/>
</dbReference>
<evidence type="ECO:0000256" key="1">
    <source>
        <dbReference type="SAM" id="SignalP"/>
    </source>
</evidence>
<evidence type="ECO:0000313" key="4">
    <source>
        <dbReference type="Proteomes" id="UP000093111"/>
    </source>
</evidence>
<dbReference type="OrthoDB" id="9801163at2"/>
<dbReference type="PATRIC" id="fig|1612624.7.peg.3779"/>
<dbReference type="RefSeq" id="WP_068958908.1">
    <property type="nucleotide sequence ID" value="NZ_LGLV01000022.1"/>
</dbReference>
<gene>
    <name evidence="3" type="ORF">ADU59_28060</name>
</gene>
<keyword evidence="4" id="KW-1185">Reference proteome</keyword>
<dbReference type="InterPro" id="IPR007210">
    <property type="entry name" value="ABC_Gly_betaine_transp_sub-bd"/>
</dbReference>
<dbReference type="AlphaFoldDB" id="A0A1C7NT74"/>
<dbReference type="GO" id="GO:0043190">
    <property type="term" value="C:ATP-binding cassette (ABC) transporter complex"/>
    <property type="evidence" value="ECO:0007669"/>
    <property type="project" value="InterPro"/>
</dbReference>
<organism evidence="3 4">
    <name type="scientific">Pararhizobium polonicum</name>
    <dbReference type="NCBI Taxonomy" id="1612624"/>
    <lineage>
        <taxon>Bacteria</taxon>
        <taxon>Pseudomonadati</taxon>
        <taxon>Pseudomonadota</taxon>
        <taxon>Alphaproteobacteria</taxon>
        <taxon>Hyphomicrobiales</taxon>
        <taxon>Rhizobiaceae</taxon>
        <taxon>Rhizobium/Agrobacterium group</taxon>
        <taxon>Pararhizobium</taxon>
    </lineage>
</organism>
<dbReference type="Proteomes" id="UP000093111">
    <property type="component" value="Unassembled WGS sequence"/>
</dbReference>
<dbReference type="STRING" id="1612624.ADU59_28060"/>